<evidence type="ECO:0000313" key="1">
    <source>
        <dbReference type="EMBL" id="MCE3050160.1"/>
    </source>
</evidence>
<name>A0ABS8WH82_DATST</name>
<proteinExistence type="predicted"/>
<sequence>AVKKWWAEKGNSRLKVTFQAVPLPIIWFLWKRRNTVHRGAYTVNKVIWEVNDNIHKLLKLRFKGVWSQQFSYIIDFPGK</sequence>
<feature type="non-terminal residue" evidence="1">
    <location>
        <position position="1"/>
    </location>
</feature>
<feature type="non-terminal residue" evidence="1">
    <location>
        <position position="79"/>
    </location>
</feature>
<protein>
    <submittedName>
        <fullName evidence="1">Uncharacterized protein</fullName>
    </submittedName>
</protein>
<comment type="caution">
    <text evidence="1">The sequence shown here is derived from an EMBL/GenBank/DDBJ whole genome shotgun (WGS) entry which is preliminary data.</text>
</comment>
<gene>
    <name evidence="1" type="ORF">HAX54_046552</name>
</gene>
<dbReference type="Proteomes" id="UP000823775">
    <property type="component" value="Unassembled WGS sequence"/>
</dbReference>
<keyword evidence="2" id="KW-1185">Reference proteome</keyword>
<dbReference type="EMBL" id="JACEIK010007363">
    <property type="protein sequence ID" value="MCE3050160.1"/>
    <property type="molecule type" value="Genomic_DNA"/>
</dbReference>
<reference evidence="1 2" key="1">
    <citation type="journal article" date="2021" name="BMC Genomics">
        <title>Datura genome reveals duplications of psychoactive alkaloid biosynthetic genes and high mutation rate following tissue culture.</title>
        <authorList>
            <person name="Rajewski A."/>
            <person name="Carter-House D."/>
            <person name="Stajich J."/>
            <person name="Litt A."/>
        </authorList>
    </citation>
    <scope>NUCLEOTIDE SEQUENCE [LARGE SCALE GENOMIC DNA]</scope>
    <source>
        <strain evidence="1">AR-01</strain>
    </source>
</reference>
<organism evidence="1 2">
    <name type="scientific">Datura stramonium</name>
    <name type="common">Jimsonweed</name>
    <name type="synonym">Common thornapple</name>
    <dbReference type="NCBI Taxonomy" id="4076"/>
    <lineage>
        <taxon>Eukaryota</taxon>
        <taxon>Viridiplantae</taxon>
        <taxon>Streptophyta</taxon>
        <taxon>Embryophyta</taxon>
        <taxon>Tracheophyta</taxon>
        <taxon>Spermatophyta</taxon>
        <taxon>Magnoliopsida</taxon>
        <taxon>eudicotyledons</taxon>
        <taxon>Gunneridae</taxon>
        <taxon>Pentapetalae</taxon>
        <taxon>asterids</taxon>
        <taxon>lamiids</taxon>
        <taxon>Solanales</taxon>
        <taxon>Solanaceae</taxon>
        <taxon>Solanoideae</taxon>
        <taxon>Datureae</taxon>
        <taxon>Datura</taxon>
    </lineage>
</organism>
<evidence type="ECO:0000313" key="2">
    <source>
        <dbReference type="Proteomes" id="UP000823775"/>
    </source>
</evidence>
<accession>A0ABS8WH82</accession>